<sequence>MTKTKFTNAEVFTGKADQFERLDFGVDNSTGRFFFDVNNHNFTEEKDLSGRFVIPGLINCHTHIILDPFFKISGLKAVSSGEADAVRATYVALCNLQKSLENGVTYIRDCGSTFNIDLKLSALEKEGHLFAPGIVGSGPAIAMTGGHGVELGIEADGAEETRKQARKNIKDGARNIKLMATGGVSIDGEKPTDIQLTEEELRAAVIEAHHKGYTACAHAQGTEGIKNAIRAGVDSIEHGVYLDDEAIQMLLDSGTFVVPTLIAPWAINDHADVLPDFMVKKSIEIMDAHFESIGKAARAGVKLALGTDSGTAYNNFENNAAFEMELMVKAGATPLQVLHAASRNAAELLQIDQETGTIEADKLADFVILEANPLEDIRAVQGAKTVYRKGRQVK</sequence>
<dbReference type="InterPro" id="IPR006680">
    <property type="entry name" value="Amidohydro-rel"/>
</dbReference>
<dbReference type="InterPro" id="IPR011059">
    <property type="entry name" value="Metal-dep_hydrolase_composite"/>
</dbReference>
<dbReference type="PANTHER" id="PTHR43135">
    <property type="entry name" value="ALPHA-D-RIBOSE 1-METHYLPHOSPHONATE 5-TRIPHOSPHATE DIPHOSPHATASE"/>
    <property type="match status" value="1"/>
</dbReference>
<comment type="caution">
    <text evidence="2">The sequence shown here is derived from an EMBL/GenBank/DDBJ whole genome shotgun (WGS) entry which is preliminary data.</text>
</comment>
<dbReference type="InterPro" id="IPR057744">
    <property type="entry name" value="OTAase-like"/>
</dbReference>
<dbReference type="Pfam" id="PF01979">
    <property type="entry name" value="Amidohydro_1"/>
    <property type="match status" value="1"/>
</dbReference>
<gene>
    <name evidence="2" type="ORF">MFLO_15289</name>
</gene>
<dbReference type="RefSeq" id="WP_036098523.1">
    <property type="nucleotide sequence ID" value="NZ_AODF01000045.1"/>
</dbReference>
<name>A0ABN0RBP5_9LIST</name>
<dbReference type="Gene3D" id="2.30.40.10">
    <property type="entry name" value="Urease, subunit C, domain 1"/>
    <property type="match status" value="1"/>
</dbReference>
<dbReference type="GO" id="GO:0016787">
    <property type="term" value="F:hydrolase activity"/>
    <property type="evidence" value="ECO:0007669"/>
    <property type="project" value="UniProtKB-KW"/>
</dbReference>
<evidence type="ECO:0000259" key="1">
    <source>
        <dbReference type="Pfam" id="PF01979"/>
    </source>
</evidence>
<reference evidence="2 3" key="1">
    <citation type="journal article" date="2014" name="Int. J. Syst. Evol. Microbiol.">
        <title>Listeria floridensis sp. nov., Listeria aquatica sp. nov., Listeria cornellensis sp. nov., Listeria riparia sp. nov. and Listeria grandensis sp. nov., from agricultural and natural environments.</title>
        <authorList>
            <person name="den Bakker H.C."/>
            <person name="Warchocki S."/>
            <person name="Wright E.M."/>
            <person name="Allred A.F."/>
            <person name="Ahlstrom C."/>
            <person name="Manuel C.S."/>
            <person name="Stasiewicz M.J."/>
            <person name="Burrell A."/>
            <person name="Roof S."/>
            <person name="Strawn L."/>
            <person name="Fortes E.D."/>
            <person name="Nightingale K.K."/>
            <person name="Kephart D."/>
            <person name="Wiedmann M."/>
        </authorList>
    </citation>
    <scope>NUCLEOTIDE SEQUENCE [LARGE SCALE GENOMIC DNA]</scope>
    <source>
        <strain evidence="2 3">FSL S10-1187</strain>
    </source>
</reference>
<dbReference type="EMBL" id="AODF01000045">
    <property type="protein sequence ID" value="EUJ25611.1"/>
    <property type="molecule type" value="Genomic_DNA"/>
</dbReference>
<proteinExistence type="predicted"/>
<dbReference type="SUPFAM" id="SSF51338">
    <property type="entry name" value="Composite domain of metallo-dependent hydrolases"/>
    <property type="match status" value="1"/>
</dbReference>
<protein>
    <submittedName>
        <fullName evidence="2">Hydrolase</fullName>
    </submittedName>
</protein>
<evidence type="ECO:0000313" key="3">
    <source>
        <dbReference type="Proteomes" id="UP000019249"/>
    </source>
</evidence>
<organism evidence="2 3">
    <name type="scientific">Listeria floridensis FSL S10-1187</name>
    <dbReference type="NCBI Taxonomy" id="1265817"/>
    <lineage>
        <taxon>Bacteria</taxon>
        <taxon>Bacillati</taxon>
        <taxon>Bacillota</taxon>
        <taxon>Bacilli</taxon>
        <taxon>Bacillales</taxon>
        <taxon>Listeriaceae</taxon>
        <taxon>Listeria</taxon>
    </lineage>
</organism>
<dbReference type="InterPro" id="IPR051781">
    <property type="entry name" value="Metallo-dep_Hydrolase"/>
</dbReference>
<dbReference type="Gene3D" id="3.20.20.140">
    <property type="entry name" value="Metal-dependent hydrolases"/>
    <property type="match status" value="1"/>
</dbReference>
<dbReference type="SUPFAM" id="SSF51556">
    <property type="entry name" value="Metallo-dependent hydrolases"/>
    <property type="match status" value="1"/>
</dbReference>
<feature type="domain" description="Amidohydrolase-related" evidence="1">
    <location>
        <begin position="52"/>
        <end position="392"/>
    </location>
</feature>
<dbReference type="PANTHER" id="PTHR43135:SF3">
    <property type="entry name" value="ALPHA-D-RIBOSE 1-METHYLPHOSPHONATE 5-TRIPHOSPHATE DIPHOSPHATASE"/>
    <property type="match status" value="1"/>
</dbReference>
<keyword evidence="2" id="KW-0378">Hydrolase</keyword>
<dbReference type="InterPro" id="IPR032466">
    <property type="entry name" value="Metal_Hydrolase"/>
</dbReference>
<accession>A0ABN0RBP5</accession>
<dbReference type="CDD" id="cd01299">
    <property type="entry name" value="Met_dep_hydrolase_A"/>
    <property type="match status" value="1"/>
</dbReference>
<dbReference type="Proteomes" id="UP000019249">
    <property type="component" value="Unassembled WGS sequence"/>
</dbReference>
<keyword evidence="3" id="KW-1185">Reference proteome</keyword>
<evidence type="ECO:0000313" key="2">
    <source>
        <dbReference type="EMBL" id="EUJ25611.1"/>
    </source>
</evidence>